<gene>
    <name evidence="3" type="primary">LOC105137159</name>
</gene>
<sequence length="161" mass="19187">MESFMLGAKRGLCERWMILLFQNQVDLVKEKLWRMGIGFIWSYYWCRKCIYLKPKVEKVAADYNRRLRFCCVNVNNTPHKLVARAGVTKMPTIQLWKDSKRQAEVIAGHKAYLVINEVREMIENEVPCELWYQLSFVSHFFILKNNKSCPPFLADEILDFW</sequence>
<accession>A0AAJ6V5T3</accession>
<dbReference type="InterPro" id="IPR044253">
    <property type="entry name" value="WCRKC1/2"/>
</dbReference>
<evidence type="ECO:0000313" key="3">
    <source>
        <dbReference type="RefSeq" id="XP_011041090.1"/>
    </source>
</evidence>
<dbReference type="InterPro" id="IPR036249">
    <property type="entry name" value="Thioredoxin-like_sf"/>
</dbReference>
<keyword evidence="2" id="KW-1185">Reference proteome</keyword>
<dbReference type="GeneID" id="105137159"/>
<dbReference type="Proteomes" id="UP000694918">
    <property type="component" value="Unplaced"/>
</dbReference>
<dbReference type="PANTHER" id="PTHR47192:SF4">
    <property type="entry name" value="THIOREDOXIN-LIKE 3-2, CHLOROPLASTIC"/>
    <property type="match status" value="1"/>
</dbReference>
<dbReference type="Gene3D" id="3.40.30.10">
    <property type="entry name" value="Glutaredoxin"/>
    <property type="match status" value="1"/>
</dbReference>
<name>A0AAJ6V5T3_POPEU</name>
<reference evidence="3" key="1">
    <citation type="submission" date="2025-08" db="UniProtKB">
        <authorList>
            <consortium name="RefSeq"/>
        </authorList>
    </citation>
    <scope>IDENTIFICATION</scope>
</reference>
<dbReference type="Pfam" id="PF00085">
    <property type="entry name" value="Thioredoxin"/>
    <property type="match status" value="1"/>
</dbReference>
<proteinExistence type="predicted"/>
<dbReference type="CDD" id="cd02947">
    <property type="entry name" value="TRX_family"/>
    <property type="match status" value="1"/>
</dbReference>
<protein>
    <submittedName>
        <fullName evidence="3">Thioredoxin-like 3-2, chloroplastic</fullName>
    </submittedName>
</protein>
<dbReference type="PANTHER" id="PTHR47192">
    <property type="entry name" value="THIOREDOXIN-LIKE 3-2, CHLOROPLASTIC"/>
    <property type="match status" value="1"/>
</dbReference>
<dbReference type="AlphaFoldDB" id="A0AAJ6V5T3"/>
<evidence type="ECO:0000313" key="2">
    <source>
        <dbReference type="Proteomes" id="UP000694918"/>
    </source>
</evidence>
<feature type="domain" description="Thioredoxin" evidence="1">
    <location>
        <begin position="45"/>
        <end position="110"/>
    </location>
</feature>
<dbReference type="GO" id="GO:0009570">
    <property type="term" value="C:chloroplast stroma"/>
    <property type="evidence" value="ECO:0007669"/>
    <property type="project" value="InterPro"/>
</dbReference>
<dbReference type="InterPro" id="IPR013766">
    <property type="entry name" value="Thioredoxin_domain"/>
</dbReference>
<dbReference type="SUPFAM" id="SSF52833">
    <property type="entry name" value="Thioredoxin-like"/>
    <property type="match status" value="1"/>
</dbReference>
<organism evidence="2 3">
    <name type="scientific">Populus euphratica</name>
    <name type="common">Euphrates poplar</name>
    <dbReference type="NCBI Taxonomy" id="75702"/>
    <lineage>
        <taxon>Eukaryota</taxon>
        <taxon>Viridiplantae</taxon>
        <taxon>Streptophyta</taxon>
        <taxon>Embryophyta</taxon>
        <taxon>Tracheophyta</taxon>
        <taxon>Spermatophyta</taxon>
        <taxon>Magnoliopsida</taxon>
        <taxon>eudicotyledons</taxon>
        <taxon>Gunneridae</taxon>
        <taxon>Pentapetalae</taxon>
        <taxon>rosids</taxon>
        <taxon>fabids</taxon>
        <taxon>Malpighiales</taxon>
        <taxon>Salicaceae</taxon>
        <taxon>Saliceae</taxon>
        <taxon>Populus</taxon>
    </lineage>
</organism>
<dbReference type="KEGG" id="peu:105137159"/>
<dbReference type="RefSeq" id="XP_011041090.1">
    <property type="nucleotide sequence ID" value="XM_011042788.1"/>
</dbReference>
<evidence type="ECO:0000259" key="1">
    <source>
        <dbReference type="Pfam" id="PF00085"/>
    </source>
</evidence>